<proteinExistence type="predicted"/>
<reference evidence="1" key="2">
    <citation type="submission" date="2020-07" db="EMBL/GenBank/DDBJ databases">
        <authorList>
            <person name="Vera ALvarez R."/>
            <person name="Arias-Moreno D.M."/>
            <person name="Jimenez-Jacinto V."/>
            <person name="Jimenez-Bremont J.F."/>
            <person name="Swaminathan K."/>
            <person name="Moose S.P."/>
            <person name="Guerrero-Gonzalez M.L."/>
            <person name="Marino-Ramirez L."/>
            <person name="Landsman D."/>
            <person name="Rodriguez-Kessler M."/>
            <person name="Delgado-Sanchez P."/>
        </authorList>
    </citation>
    <scope>NUCLEOTIDE SEQUENCE</scope>
    <source>
        <tissue evidence="1">Cladode</tissue>
    </source>
</reference>
<sequence>MNHNEQHPQPGQVDQFTCTQSRFTTVDAASIRHHVSSHMLEGSISFHTPYSSLSIQQLRERNLLFNPFSQFLLPQAQPSIGTSGSNHLQMQRNPQGSEGWVSPPIQALIMQAADETPWPRSEETAEASTLPLIDKLDRPIPVIIDLDDEPNDDDDTVDLTLRL</sequence>
<dbReference type="EMBL" id="GISG01165498">
    <property type="protein sequence ID" value="MBA4650514.1"/>
    <property type="molecule type" value="Transcribed_RNA"/>
</dbReference>
<dbReference type="AlphaFoldDB" id="A0A7C8ZSQ4"/>
<name>A0A7C8ZSQ4_OPUST</name>
<organism evidence="1">
    <name type="scientific">Opuntia streptacantha</name>
    <name type="common">Prickly pear cactus</name>
    <name type="synonym">Opuntia cardona</name>
    <dbReference type="NCBI Taxonomy" id="393608"/>
    <lineage>
        <taxon>Eukaryota</taxon>
        <taxon>Viridiplantae</taxon>
        <taxon>Streptophyta</taxon>
        <taxon>Embryophyta</taxon>
        <taxon>Tracheophyta</taxon>
        <taxon>Spermatophyta</taxon>
        <taxon>Magnoliopsida</taxon>
        <taxon>eudicotyledons</taxon>
        <taxon>Gunneridae</taxon>
        <taxon>Pentapetalae</taxon>
        <taxon>Caryophyllales</taxon>
        <taxon>Cactineae</taxon>
        <taxon>Cactaceae</taxon>
        <taxon>Opuntioideae</taxon>
        <taxon>Opuntia</taxon>
    </lineage>
</organism>
<accession>A0A7C8ZSQ4</accession>
<reference evidence="1" key="1">
    <citation type="journal article" date="2013" name="J. Plant Res.">
        <title>Effect of fungi and light on seed germination of three Opuntia species from semiarid lands of central Mexico.</title>
        <authorList>
            <person name="Delgado-Sanchez P."/>
            <person name="Jimenez-Bremont J.F."/>
            <person name="Guerrero-Gonzalez Mde L."/>
            <person name="Flores J."/>
        </authorList>
    </citation>
    <scope>NUCLEOTIDE SEQUENCE</scope>
    <source>
        <tissue evidence="1">Cladode</tissue>
    </source>
</reference>
<evidence type="ECO:0000313" key="1">
    <source>
        <dbReference type="EMBL" id="MBA4650514.1"/>
    </source>
</evidence>
<protein>
    <submittedName>
        <fullName evidence="1">Uncharacterized protein</fullName>
    </submittedName>
</protein>